<dbReference type="Gene3D" id="3.40.50.300">
    <property type="entry name" value="P-loop containing nucleotide triphosphate hydrolases"/>
    <property type="match status" value="1"/>
</dbReference>
<keyword evidence="1" id="KW-0813">Transport</keyword>
<dbReference type="RefSeq" id="WP_367887739.1">
    <property type="nucleotide sequence ID" value="NZ_CP130612.1"/>
</dbReference>
<evidence type="ECO:0000256" key="2">
    <source>
        <dbReference type="ARBA" id="ARBA00022741"/>
    </source>
</evidence>
<dbReference type="PROSITE" id="PS00211">
    <property type="entry name" value="ABC_TRANSPORTER_1"/>
    <property type="match status" value="1"/>
</dbReference>
<evidence type="ECO:0000256" key="4">
    <source>
        <dbReference type="ARBA" id="ARBA00022967"/>
    </source>
</evidence>
<dbReference type="FunFam" id="3.40.50.300:FF:000134">
    <property type="entry name" value="Iron-enterobactin ABC transporter ATP-binding protein"/>
    <property type="match status" value="1"/>
</dbReference>
<accession>A0AA49JZN6</accession>
<sequence length="262" mass="28261">MIRFTDVVMRYPHAAAPAVDGVSFDVPPGRITAVVGPNGSGKSTLVRALLGRLPLERGAIALDGRDLMTMPRRDVATQMAVVAQREEPVFPLPVPEYIALGRHPHGGPFSGRSPEDRAAIARAVQRADVAAFADRSTDQLSGGEWQRVRIARALAQGGRSLVLDEPTTFLDIAHEMAVFELLDALAREGQGILLVSHQLNLVARFADHIVLLHHGRIAAAGTPAEVMRGEVLERVYEWPLVVSRDPAVGAPVLVPLRGRGTR</sequence>
<reference evidence="7" key="1">
    <citation type="submission" date="2023-07" db="EMBL/GenBank/DDBJ databases">
        <authorList>
            <person name="Haufschild T."/>
            <person name="Kallscheuer N."/>
            <person name="Hammer J."/>
            <person name="Kohn T."/>
            <person name="Kabuu M."/>
            <person name="Jogler M."/>
            <person name="Wohfarth N."/>
            <person name="Heuer A."/>
            <person name="Rohde M."/>
            <person name="van Teeseling M.C.F."/>
            <person name="Jogler C."/>
        </authorList>
    </citation>
    <scope>NUCLEOTIDE SEQUENCE</scope>
    <source>
        <strain evidence="7">Strain 138</strain>
        <strain evidence="8">Strain 318</strain>
    </source>
</reference>
<proteinExistence type="predicted"/>
<dbReference type="GO" id="GO:0016887">
    <property type="term" value="F:ATP hydrolysis activity"/>
    <property type="evidence" value="ECO:0007669"/>
    <property type="project" value="InterPro"/>
</dbReference>
<gene>
    <name evidence="7" type="ORF">Strain138_001334</name>
    <name evidence="8" type="ORF">Strain318_001334</name>
</gene>
<evidence type="ECO:0000256" key="3">
    <source>
        <dbReference type="ARBA" id="ARBA00022840"/>
    </source>
</evidence>
<dbReference type="GO" id="GO:0005524">
    <property type="term" value="F:ATP binding"/>
    <property type="evidence" value="ECO:0007669"/>
    <property type="project" value="UniProtKB-KW"/>
</dbReference>
<dbReference type="SUPFAM" id="SSF52540">
    <property type="entry name" value="P-loop containing nucleoside triphosphate hydrolases"/>
    <property type="match status" value="1"/>
</dbReference>
<dbReference type="AlphaFoldDB" id="A0AA49JUE9"/>
<dbReference type="PROSITE" id="PS50893">
    <property type="entry name" value="ABC_TRANSPORTER_2"/>
    <property type="match status" value="1"/>
</dbReference>
<keyword evidence="9" id="KW-1185">Reference proteome</keyword>
<evidence type="ECO:0000259" key="6">
    <source>
        <dbReference type="PROSITE" id="PS50893"/>
    </source>
</evidence>
<dbReference type="KEGG" id="pspc:Strain318_001334"/>
<organism evidence="7">
    <name type="scientific">Pseudogemmatithrix spongiicola</name>
    <dbReference type="NCBI Taxonomy" id="3062599"/>
    <lineage>
        <taxon>Bacteria</taxon>
        <taxon>Pseudomonadati</taxon>
        <taxon>Gemmatimonadota</taxon>
        <taxon>Gemmatimonadia</taxon>
        <taxon>Gemmatimonadales</taxon>
        <taxon>Gemmatimonadaceae</taxon>
        <taxon>Pseudogemmatithrix</taxon>
    </lineage>
</organism>
<feature type="domain" description="ABC transporter" evidence="6">
    <location>
        <begin position="2"/>
        <end position="239"/>
    </location>
</feature>
<dbReference type="Proteomes" id="UP001229955">
    <property type="component" value="Chromosome"/>
</dbReference>
<dbReference type="EMBL" id="CP130613">
    <property type="protein sequence ID" value="WKW14971.1"/>
    <property type="molecule type" value="Genomic_DNA"/>
</dbReference>
<dbReference type="SMART" id="SM00382">
    <property type="entry name" value="AAA"/>
    <property type="match status" value="1"/>
</dbReference>
<dbReference type="PANTHER" id="PTHR42794:SF1">
    <property type="entry name" value="HEMIN IMPORT ATP-BINDING PROTEIN HMUV"/>
    <property type="match status" value="1"/>
</dbReference>
<dbReference type="InterPro" id="IPR027417">
    <property type="entry name" value="P-loop_NTPase"/>
</dbReference>
<accession>A0AA49JUE9</accession>
<evidence type="ECO:0000256" key="1">
    <source>
        <dbReference type="ARBA" id="ARBA00022448"/>
    </source>
</evidence>
<dbReference type="InterPro" id="IPR003593">
    <property type="entry name" value="AAA+_ATPase"/>
</dbReference>
<dbReference type="Pfam" id="PF00005">
    <property type="entry name" value="ABC_tran"/>
    <property type="match status" value="1"/>
</dbReference>
<keyword evidence="4" id="KW-1278">Translocase</keyword>
<dbReference type="InterPro" id="IPR017871">
    <property type="entry name" value="ABC_transporter-like_CS"/>
</dbReference>
<name>A0AA49JUE9_9BACT</name>
<evidence type="ECO:0000313" key="8">
    <source>
        <dbReference type="EMBL" id="WKW14971.1"/>
    </source>
</evidence>
<evidence type="ECO:0000313" key="9">
    <source>
        <dbReference type="Proteomes" id="UP001229955"/>
    </source>
</evidence>
<protein>
    <submittedName>
        <fullName evidence="7">ABC transporter ATP-binding protein</fullName>
    </submittedName>
</protein>
<dbReference type="InterPro" id="IPR003439">
    <property type="entry name" value="ABC_transporter-like_ATP-bd"/>
</dbReference>
<dbReference type="CDD" id="cd03214">
    <property type="entry name" value="ABC_Iron-Siderophores_B12_Hemin"/>
    <property type="match status" value="1"/>
</dbReference>
<dbReference type="PANTHER" id="PTHR42794">
    <property type="entry name" value="HEMIN IMPORT ATP-BINDING PROTEIN HMUV"/>
    <property type="match status" value="1"/>
</dbReference>
<evidence type="ECO:0000313" key="7">
    <source>
        <dbReference type="EMBL" id="WKW12062.1"/>
    </source>
</evidence>
<comment type="function">
    <text evidence="5">Part of the ABC transporter complex HmuTUV involved in hemin import. Responsible for energy coupling to the transport system.</text>
</comment>
<keyword evidence="2" id="KW-0547">Nucleotide-binding</keyword>
<keyword evidence="3 7" id="KW-0067">ATP-binding</keyword>
<evidence type="ECO:0000256" key="5">
    <source>
        <dbReference type="ARBA" id="ARBA00037066"/>
    </source>
</evidence>
<dbReference type="EMBL" id="CP130612">
    <property type="protein sequence ID" value="WKW12062.1"/>
    <property type="molecule type" value="Genomic_DNA"/>
</dbReference>